<gene>
    <name evidence="1" type="ORF">LVIROSA_LOCUS5732</name>
</gene>
<dbReference type="PANTHER" id="PTHR46764">
    <property type="entry name" value="E3 UBIQUITIN-PROTEIN LIGASE BAH1"/>
    <property type="match status" value="1"/>
</dbReference>
<protein>
    <recommendedName>
        <fullName evidence="3">RING-type E3 ubiquitin transferase</fullName>
    </recommendedName>
</protein>
<dbReference type="Proteomes" id="UP001157418">
    <property type="component" value="Unassembled WGS sequence"/>
</dbReference>
<comment type="caution">
    <text evidence="1">The sequence shown here is derived from an EMBL/GenBank/DDBJ whole genome shotgun (WGS) entry which is preliminary data.</text>
</comment>
<evidence type="ECO:0008006" key="3">
    <source>
        <dbReference type="Google" id="ProtNLM"/>
    </source>
</evidence>
<name>A0AAU9LTE2_9ASTR</name>
<evidence type="ECO:0000313" key="1">
    <source>
        <dbReference type="EMBL" id="CAH1418116.1"/>
    </source>
</evidence>
<dbReference type="PANTHER" id="PTHR46764:SF2">
    <property type="entry name" value="E3 UBIQUITIN-PROTEIN LIGASE BAH1-LIKE-RELATED"/>
    <property type="match status" value="1"/>
</dbReference>
<organism evidence="1 2">
    <name type="scientific">Lactuca virosa</name>
    <dbReference type="NCBI Taxonomy" id="75947"/>
    <lineage>
        <taxon>Eukaryota</taxon>
        <taxon>Viridiplantae</taxon>
        <taxon>Streptophyta</taxon>
        <taxon>Embryophyta</taxon>
        <taxon>Tracheophyta</taxon>
        <taxon>Spermatophyta</taxon>
        <taxon>Magnoliopsida</taxon>
        <taxon>eudicotyledons</taxon>
        <taxon>Gunneridae</taxon>
        <taxon>Pentapetalae</taxon>
        <taxon>asterids</taxon>
        <taxon>campanulids</taxon>
        <taxon>Asterales</taxon>
        <taxon>Asteraceae</taxon>
        <taxon>Cichorioideae</taxon>
        <taxon>Cichorieae</taxon>
        <taxon>Lactucinae</taxon>
        <taxon>Lactuca</taxon>
    </lineage>
</organism>
<accession>A0AAU9LTE2</accession>
<dbReference type="EMBL" id="CAKMRJ010000113">
    <property type="protein sequence ID" value="CAH1418116.1"/>
    <property type="molecule type" value="Genomic_DNA"/>
</dbReference>
<dbReference type="AlphaFoldDB" id="A0AAU9LTE2"/>
<sequence>MNLDHIQYSFVPLFTTFYQLSPFLWTPSSELGFSLAIISTSLTPTSQLSGPKSPAATPPFFSGLYRSSKLDSTSLFTTQSPFQNINSHIRLSSPSKRTYTLIVAMDGTGKGCCLEQESVTNAHKVLDIMSLLCVHPDETTFGYLVYLYATKGLEHKMIELQDLVSRFNLPNKSIFIRCDRMLFSEIMKEDSDIMGCISSRVRHLVQLHYKTDLRKILKKYDKVHNSVSGVNFRSKLQAEHLEILQSPWLIELVAFYMNFSESNEMICYELCSYFSCDLRVIISKLVLKLVLPDYVVLEYSLTCAVCLV</sequence>
<dbReference type="InterPro" id="IPR033326">
    <property type="entry name" value="BAH1"/>
</dbReference>
<reference evidence="1 2" key="1">
    <citation type="submission" date="2022-01" db="EMBL/GenBank/DDBJ databases">
        <authorList>
            <person name="Xiong W."/>
            <person name="Schranz E."/>
        </authorList>
    </citation>
    <scope>NUCLEOTIDE SEQUENCE [LARGE SCALE GENOMIC DNA]</scope>
</reference>
<keyword evidence="2" id="KW-1185">Reference proteome</keyword>
<proteinExistence type="predicted"/>
<evidence type="ECO:0000313" key="2">
    <source>
        <dbReference type="Proteomes" id="UP001157418"/>
    </source>
</evidence>